<evidence type="ECO:0000313" key="1">
    <source>
        <dbReference type="RefSeq" id="XP_028146644.1"/>
    </source>
</evidence>
<gene>
    <name evidence="1" type="primary">LOC114340113</name>
</gene>
<dbReference type="AlphaFoldDB" id="A0A6P7GBM7"/>
<dbReference type="RefSeq" id="XP_028146644.1">
    <property type="nucleotide sequence ID" value="XM_028290843.1"/>
</dbReference>
<proteinExistence type="predicted"/>
<accession>A0A6P7GBM7</accession>
<dbReference type="PANTHER" id="PTHR34141:SF1">
    <property type="match status" value="1"/>
</dbReference>
<dbReference type="InParanoid" id="A0A6P7GBM7"/>
<dbReference type="PANTHER" id="PTHR34141">
    <property type="match status" value="1"/>
</dbReference>
<organism evidence="1">
    <name type="scientific">Diabrotica virgifera virgifera</name>
    <name type="common">western corn rootworm</name>
    <dbReference type="NCBI Taxonomy" id="50390"/>
    <lineage>
        <taxon>Eukaryota</taxon>
        <taxon>Metazoa</taxon>
        <taxon>Ecdysozoa</taxon>
        <taxon>Arthropoda</taxon>
        <taxon>Hexapoda</taxon>
        <taxon>Insecta</taxon>
        <taxon>Pterygota</taxon>
        <taxon>Neoptera</taxon>
        <taxon>Endopterygota</taxon>
        <taxon>Coleoptera</taxon>
        <taxon>Polyphaga</taxon>
        <taxon>Cucujiformia</taxon>
        <taxon>Chrysomeloidea</taxon>
        <taxon>Chrysomelidae</taxon>
        <taxon>Galerucinae</taxon>
        <taxon>Diabroticina</taxon>
        <taxon>Diabroticites</taxon>
        <taxon>Diabrotica</taxon>
    </lineage>
</organism>
<reference evidence="1" key="1">
    <citation type="submission" date="2025-08" db="UniProtKB">
        <authorList>
            <consortium name="RefSeq"/>
        </authorList>
    </citation>
    <scope>IDENTIFICATION</scope>
    <source>
        <tissue evidence="1">Whole insect</tissue>
    </source>
</reference>
<name>A0A6P7GBM7_DIAVI</name>
<protein>
    <submittedName>
        <fullName evidence="1">Uncharacterized protein LOC114340113</fullName>
    </submittedName>
</protein>
<sequence length="120" mass="13526">MNNCINSTAGVPQGSILGPLLRMFKTSTHFTSPRTPQYVNSDTFPRHVRHDPILRANPYSEVTDPICRLPLPTLFYRLEALHFADLLRILVRTGASLHPRDFQDSKGRSGHRCNCGALRV</sequence>